<dbReference type="AlphaFoldDB" id="A0A8J6MZI1"/>
<evidence type="ECO:0000313" key="2">
    <source>
        <dbReference type="Proteomes" id="UP000650524"/>
    </source>
</evidence>
<accession>A0A8J6MZI1</accession>
<evidence type="ECO:0000313" key="1">
    <source>
        <dbReference type="EMBL" id="MBC8176926.1"/>
    </source>
</evidence>
<name>A0A8J6MZI1_9DELT</name>
<sequence length="107" mass="11778">MADKEILGILVPTNEHLDHVIGVARAAKKAGKELVIFLTHEGVLMSQDPKYQELADIGPEDMTLCNVRWEELGLKGKPIPAGMGEKGLATQSRHVALIDKCDRYMVL</sequence>
<comment type="caution">
    <text evidence="1">The sequence shown here is derived from an EMBL/GenBank/DDBJ whole genome shotgun (WGS) entry which is preliminary data.</text>
</comment>
<protein>
    <submittedName>
        <fullName evidence="1">DsrE family protein</fullName>
    </submittedName>
</protein>
<reference evidence="1 2" key="1">
    <citation type="submission" date="2020-08" db="EMBL/GenBank/DDBJ databases">
        <title>Bridging the membrane lipid divide: bacteria of the FCB group superphylum have the potential to synthesize archaeal ether lipids.</title>
        <authorList>
            <person name="Villanueva L."/>
            <person name="Von Meijenfeldt F.A.B."/>
            <person name="Westbye A.B."/>
            <person name="Yadav S."/>
            <person name="Hopmans E.C."/>
            <person name="Dutilh B.E."/>
            <person name="Sinninghe Damste J.S."/>
        </authorList>
    </citation>
    <scope>NUCLEOTIDE SEQUENCE [LARGE SCALE GENOMIC DNA]</scope>
    <source>
        <strain evidence="1">NIOZ-UU27</strain>
    </source>
</reference>
<dbReference type="EMBL" id="JACNJD010000175">
    <property type="protein sequence ID" value="MBC8176926.1"/>
    <property type="molecule type" value="Genomic_DNA"/>
</dbReference>
<organism evidence="1 2">
    <name type="scientific">Candidatus Desulfacyla euxinica</name>
    <dbReference type="NCBI Taxonomy" id="2841693"/>
    <lineage>
        <taxon>Bacteria</taxon>
        <taxon>Deltaproteobacteria</taxon>
        <taxon>Candidatus Desulfacyla</taxon>
    </lineage>
</organism>
<gene>
    <name evidence="1" type="ORF">H8E19_05930</name>
</gene>
<proteinExistence type="predicted"/>
<dbReference type="Proteomes" id="UP000650524">
    <property type="component" value="Unassembled WGS sequence"/>
</dbReference>